<evidence type="ECO:0000313" key="1">
    <source>
        <dbReference type="EMBL" id="EHP46545.1"/>
    </source>
</evidence>
<dbReference type="AlphaFoldDB" id="H1DID3"/>
<dbReference type="RefSeq" id="WP_009137309.1">
    <property type="nucleotide sequence ID" value="NZ_JH594596.1"/>
</dbReference>
<dbReference type="InterPro" id="IPR046038">
    <property type="entry name" value="DUF5996"/>
</dbReference>
<dbReference type="GeneID" id="98069713"/>
<dbReference type="Proteomes" id="UP000004892">
    <property type="component" value="Unassembled WGS sequence"/>
</dbReference>
<protein>
    <submittedName>
        <fullName evidence="1">Uncharacterized protein</fullName>
    </submittedName>
</protein>
<organism evidence="1 2">
    <name type="scientific">Odoribacter laneus YIT 12061</name>
    <dbReference type="NCBI Taxonomy" id="742817"/>
    <lineage>
        <taxon>Bacteria</taxon>
        <taxon>Pseudomonadati</taxon>
        <taxon>Bacteroidota</taxon>
        <taxon>Bacteroidia</taxon>
        <taxon>Bacteroidales</taxon>
        <taxon>Odoribacteraceae</taxon>
        <taxon>Odoribacter</taxon>
    </lineage>
</organism>
<dbReference type="HOGENOM" id="CLU_054566_0_0_10"/>
<dbReference type="STRING" id="742817.HMPREF9449_02162"/>
<comment type="caution">
    <text evidence="1">The sequence shown here is derived from an EMBL/GenBank/DDBJ whole genome shotgun (WGS) entry which is preliminary data.</text>
</comment>
<dbReference type="Pfam" id="PF19459">
    <property type="entry name" value="DUF5996"/>
    <property type="match status" value="1"/>
</dbReference>
<reference evidence="1 2" key="1">
    <citation type="submission" date="2012-01" db="EMBL/GenBank/DDBJ databases">
        <title>The Genome Sequence of Odoribacter laneus YIT 12061.</title>
        <authorList>
            <consortium name="The Broad Institute Genome Sequencing Platform"/>
            <person name="Earl A."/>
            <person name="Ward D."/>
            <person name="Feldgarden M."/>
            <person name="Gevers D."/>
            <person name="Morotomi M."/>
            <person name="Young S.K."/>
            <person name="Zeng Q."/>
            <person name="Gargeya S."/>
            <person name="Fitzgerald M."/>
            <person name="Haas B."/>
            <person name="Abouelleil A."/>
            <person name="Alvarado L."/>
            <person name="Arachchi H.M."/>
            <person name="Berlin A."/>
            <person name="Chapman S.B."/>
            <person name="Gearin G."/>
            <person name="Goldberg J."/>
            <person name="Griggs A."/>
            <person name="Gujja S."/>
            <person name="Hansen M."/>
            <person name="Heiman D."/>
            <person name="Howarth C."/>
            <person name="Larimer J."/>
            <person name="Lui A."/>
            <person name="MacDonald P.J.P."/>
            <person name="McCowen C."/>
            <person name="Montmayeur A."/>
            <person name="Murphy C."/>
            <person name="Neiman D."/>
            <person name="Pearson M."/>
            <person name="Priest M."/>
            <person name="Roberts A."/>
            <person name="Saif S."/>
            <person name="Shea T."/>
            <person name="Sisk P."/>
            <person name="Stolte C."/>
            <person name="Sykes S."/>
            <person name="Wortman J."/>
            <person name="Nusbaum C."/>
            <person name="Birren B."/>
        </authorList>
    </citation>
    <scope>NUCLEOTIDE SEQUENCE [LARGE SCALE GENOMIC DNA]</scope>
    <source>
        <strain evidence="1 2">YIT 12061</strain>
    </source>
</reference>
<proteinExistence type="predicted"/>
<sequence length="288" mass="33409">MENTFLNYPDWQDTADTIHLFLQLAGKVKVKRCTTRPEWAHVLLYLLPDGLTTGLIPGDNSAFSIFFDFRQHQVEFRNGEGKRVDIPLEDGLSVADFYKQFNNALEQMGSPTSIGVKAQYFYEPVDLDRDEKHHTYDKIAIRKWLQSLLFAYKVMSLYLAPFHGKVHYPAYYFGKMDLSCMVFNGKLIPTTLKNEVMRKALDEEMYACGFWPGDISSPQAAFYAMPYPFIEDLKENATLLQPDKAIFKPDKKEFFLALEDVFSYPDPEKTVTDFFQSGFDIFQKIQPW</sequence>
<name>H1DID3_9BACT</name>
<dbReference type="eggNOG" id="ENOG502Z7SC">
    <property type="taxonomic scope" value="Bacteria"/>
</dbReference>
<keyword evidence="2" id="KW-1185">Reference proteome</keyword>
<dbReference type="PATRIC" id="fig|742817.3.peg.2311"/>
<accession>H1DID3</accession>
<dbReference type="EMBL" id="ADMC01000025">
    <property type="protein sequence ID" value="EHP46545.1"/>
    <property type="molecule type" value="Genomic_DNA"/>
</dbReference>
<evidence type="ECO:0000313" key="2">
    <source>
        <dbReference type="Proteomes" id="UP000004892"/>
    </source>
</evidence>
<gene>
    <name evidence="1" type="ORF">HMPREF9449_02162</name>
</gene>